<gene>
    <name evidence="2" type="ORF">RFN28_15835</name>
</gene>
<keyword evidence="3" id="KW-1185">Reference proteome</keyword>
<evidence type="ECO:0000313" key="3">
    <source>
        <dbReference type="Proteomes" id="UP001287059"/>
    </source>
</evidence>
<name>A0ABU4XZ28_9HYPH</name>
<accession>A0ABU4XZ28</accession>
<reference evidence="2 3" key="1">
    <citation type="submission" date="2023-08" db="EMBL/GenBank/DDBJ databases">
        <title>Implementing the SeqCode for naming new Mesorhizobium species isolated from Vachellia karroo root nodules.</title>
        <authorList>
            <person name="Van Lill M."/>
        </authorList>
    </citation>
    <scope>NUCLEOTIDE SEQUENCE [LARGE SCALE GENOMIC DNA]</scope>
    <source>
        <strain evidence="2 3">VK24D</strain>
    </source>
</reference>
<dbReference type="EMBL" id="JAVIIW010000017">
    <property type="protein sequence ID" value="MDX8479942.1"/>
    <property type="molecule type" value="Genomic_DNA"/>
</dbReference>
<dbReference type="RefSeq" id="WP_320288258.1">
    <property type="nucleotide sequence ID" value="NZ_JAVIIW010000017.1"/>
</dbReference>
<proteinExistence type="predicted"/>
<dbReference type="Proteomes" id="UP001287059">
    <property type="component" value="Unassembled WGS sequence"/>
</dbReference>
<sequence length="112" mass="12755">MGQNLPVMRLRPVKTRKNDPWSCDAGRKQGATPMQKRKDLTIDEAIRDPMIRLVMKADGIDPKAFERMLRSRAAEQAPDDEFLPPFLEDSGSGRARRMRHFAKPFGEASASW</sequence>
<feature type="region of interest" description="Disordered" evidence="1">
    <location>
        <begin position="1"/>
        <end position="37"/>
    </location>
</feature>
<evidence type="ECO:0000313" key="2">
    <source>
        <dbReference type="EMBL" id="MDX8479942.1"/>
    </source>
</evidence>
<organism evidence="2 3">
    <name type="scientific">Mesorhizobium album</name>
    <dbReference type="NCBI Taxonomy" id="3072314"/>
    <lineage>
        <taxon>Bacteria</taxon>
        <taxon>Pseudomonadati</taxon>
        <taxon>Pseudomonadota</taxon>
        <taxon>Alphaproteobacteria</taxon>
        <taxon>Hyphomicrobiales</taxon>
        <taxon>Phyllobacteriaceae</taxon>
        <taxon>Mesorhizobium</taxon>
    </lineage>
</organism>
<protein>
    <submittedName>
        <fullName evidence="2">Uncharacterized protein</fullName>
    </submittedName>
</protein>
<evidence type="ECO:0000256" key="1">
    <source>
        <dbReference type="SAM" id="MobiDB-lite"/>
    </source>
</evidence>
<comment type="caution">
    <text evidence="2">The sequence shown here is derived from an EMBL/GenBank/DDBJ whole genome shotgun (WGS) entry which is preliminary data.</text>
</comment>